<keyword evidence="2 6" id="KW-0645">Protease</keyword>
<dbReference type="OrthoDB" id="424753at2759"/>
<dbReference type="Proteomes" id="UP000237631">
    <property type="component" value="Unassembled WGS sequence"/>
</dbReference>
<sequence length="641" mass="71945">MKSGFVRVPGATTEPDPPEPVPAIPIKIISGDTLPPPPLGDLDLPLPPPKQRTDDFYKAWDRFLAIEPKRAKKTSRAAQKVEEEKEAIKNGETADEGLKTQENAAKSWEQAATECRAKVAANVDECNSGDCWFLAALMAVSAKKELIERLCVARDEKVGVYGFVFYRNGEWTYEVIDDKLFIRVGDDDDLEVVRDWDRDAKEGLRIKYDDNKLKEALQKGGLALYFSHCKSNETWLPLIKKAYAKAHGDYFAIEGGFASEGIEDLTGRVAGEQLSRANEKYLFGGGSKPTGTKGFIGGHAYAVLDKYEDPDSDLKLLKLRNPWVPEAGPVVVVLAQPDDRYYYGLRGRMLYSLHFRIYKADEEERWIVRSLHNSGAETLFTRSVSAEIDNLERGTYDVVLRVTATRSATGMTAKEAIMKYAVNRKEKLLNMLKKNRRLNQQDRERLKKRKARLTEALNAQMKEFHATRSKKMKARRDRRKARKESVAALRKESVSNAETSEGKAEQLTPPEQSQSVPELPKEPETADNTEKGAETVQQPEEEASVAQQDNAKGDIGDIANKIAELEIRTNREPSRDHRNSVSPFGPIVEESSESEWDSPIEPPDDLIDDDFDWDSEIDGPILSSLSSETESFNQRNSSPAS</sequence>
<reference evidence="10" key="1">
    <citation type="journal article" date="2017" name="bioRxiv">
        <title>Conservation of a gene cluster reveals novel cercosporin biosynthetic mechanisms and extends production to the genus Colletotrichum.</title>
        <authorList>
            <person name="de Jonge R."/>
            <person name="Ebert M.K."/>
            <person name="Huitt-Roehl C.R."/>
            <person name="Pal P."/>
            <person name="Suttle J.C."/>
            <person name="Spanner R.E."/>
            <person name="Neubauer J.D."/>
            <person name="Jurick W.M.II."/>
            <person name="Stott K.A."/>
            <person name="Secor G.A."/>
            <person name="Thomma B.P.H.J."/>
            <person name="Van de Peer Y."/>
            <person name="Townsend C.A."/>
            <person name="Bolton M.D."/>
        </authorList>
    </citation>
    <scope>NUCLEOTIDE SEQUENCE [LARGE SCALE GENOMIC DNA]</scope>
    <source>
        <strain evidence="10">CBS538.71</strain>
    </source>
</reference>
<feature type="compositionally biased region" description="Acidic residues" evidence="7">
    <location>
        <begin position="590"/>
        <end position="617"/>
    </location>
</feature>
<dbReference type="EMBL" id="PNEN01000316">
    <property type="protein sequence ID" value="PPJ60075.1"/>
    <property type="molecule type" value="Genomic_DNA"/>
</dbReference>
<dbReference type="InterPro" id="IPR038765">
    <property type="entry name" value="Papain-like_cys_pep_sf"/>
</dbReference>
<dbReference type="SUPFAM" id="SSF54001">
    <property type="entry name" value="Cysteine proteinases"/>
    <property type="match status" value="1"/>
</dbReference>
<comment type="caution">
    <text evidence="9">The sequence shown here is derived from an EMBL/GenBank/DDBJ whole genome shotgun (WGS) entry which is preliminary data.</text>
</comment>
<feature type="compositionally biased region" description="Basic and acidic residues" evidence="7">
    <location>
        <begin position="483"/>
        <end position="493"/>
    </location>
</feature>
<feature type="active site" evidence="5 6">
    <location>
        <position position="131"/>
    </location>
</feature>
<evidence type="ECO:0000259" key="8">
    <source>
        <dbReference type="PROSITE" id="PS50203"/>
    </source>
</evidence>
<feature type="compositionally biased region" description="Basic residues" evidence="7">
    <location>
        <begin position="467"/>
        <end position="482"/>
    </location>
</feature>
<keyword evidence="10" id="KW-1185">Reference proteome</keyword>
<dbReference type="STRING" id="357750.A0A2S6CK21"/>
<feature type="active site" evidence="6">
    <location>
        <position position="299"/>
    </location>
</feature>
<evidence type="ECO:0000256" key="3">
    <source>
        <dbReference type="ARBA" id="ARBA00022801"/>
    </source>
</evidence>
<feature type="domain" description="Calpain catalytic" evidence="8">
    <location>
        <begin position="129"/>
        <end position="323"/>
    </location>
</feature>
<feature type="compositionally biased region" description="Basic and acidic residues" evidence="7">
    <location>
        <begin position="519"/>
        <end position="533"/>
    </location>
</feature>
<dbReference type="AlphaFoldDB" id="A0A2S6CK21"/>
<evidence type="ECO:0000256" key="4">
    <source>
        <dbReference type="ARBA" id="ARBA00022807"/>
    </source>
</evidence>
<feature type="region of interest" description="Disordered" evidence="7">
    <location>
        <begin position="1"/>
        <end position="50"/>
    </location>
</feature>
<feature type="region of interest" description="Disordered" evidence="7">
    <location>
        <begin position="458"/>
        <end position="641"/>
    </location>
</feature>
<evidence type="ECO:0000313" key="10">
    <source>
        <dbReference type="Proteomes" id="UP000237631"/>
    </source>
</evidence>
<evidence type="ECO:0000313" key="9">
    <source>
        <dbReference type="EMBL" id="PPJ60075.1"/>
    </source>
</evidence>
<comment type="similarity">
    <text evidence="1">Belongs to the peptidase C2 family.</text>
</comment>
<proteinExistence type="inferred from homology"/>
<feature type="compositionally biased region" description="Basic and acidic residues" evidence="7">
    <location>
        <begin position="563"/>
        <end position="579"/>
    </location>
</feature>
<feature type="compositionally biased region" description="Basic and acidic residues" evidence="7">
    <location>
        <begin position="79"/>
        <end position="89"/>
    </location>
</feature>
<evidence type="ECO:0000256" key="7">
    <source>
        <dbReference type="SAM" id="MobiDB-lite"/>
    </source>
</evidence>
<dbReference type="InterPro" id="IPR022684">
    <property type="entry name" value="Calpain_cysteine_protease"/>
</dbReference>
<gene>
    <name evidence="9" type="ORF">CBER1_07581</name>
</gene>
<dbReference type="GO" id="GO:0004198">
    <property type="term" value="F:calcium-dependent cysteine-type endopeptidase activity"/>
    <property type="evidence" value="ECO:0007669"/>
    <property type="project" value="InterPro"/>
</dbReference>
<feature type="compositionally biased region" description="Pro residues" evidence="7">
    <location>
        <begin position="34"/>
        <end position="50"/>
    </location>
</feature>
<dbReference type="PROSITE" id="PS50203">
    <property type="entry name" value="CALPAIN_CAT"/>
    <property type="match status" value="1"/>
</dbReference>
<evidence type="ECO:0000256" key="1">
    <source>
        <dbReference type="ARBA" id="ARBA00007623"/>
    </source>
</evidence>
<evidence type="ECO:0000256" key="2">
    <source>
        <dbReference type="ARBA" id="ARBA00022670"/>
    </source>
</evidence>
<dbReference type="PANTHER" id="PTHR10183">
    <property type="entry name" value="CALPAIN"/>
    <property type="match status" value="1"/>
</dbReference>
<dbReference type="Pfam" id="PF00648">
    <property type="entry name" value="Peptidase_C2"/>
    <property type="match status" value="2"/>
</dbReference>
<dbReference type="GO" id="GO:0006508">
    <property type="term" value="P:proteolysis"/>
    <property type="evidence" value="ECO:0007669"/>
    <property type="project" value="UniProtKB-KW"/>
</dbReference>
<accession>A0A2S6CK21</accession>
<protein>
    <recommendedName>
        <fullName evidence="8">Calpain catalytic domain-containing protein</fullName>
    </recommendedName>
</protein>
<keyword evidence="3 6" id="KW-0378">Hydrolase</keyword>
<dbReference type="PANTHER" id="PTHR10183:SF379">
    <property type="entry name" value="CALPAIN-5"/>
    <property type="match status" value="1"/>
</dbReference>
<feature type="active site" evidence="6">
    <location>
        <position position="321"/>
    </location>
</feature>
<feature type="compositionally biased region" description="Polar residues" evidence="7">
    <location>
        <begin position="623"/>
        <end position="641"/>
    </location>
</feature>
<keyword evidence="4 6" id="KW-0788">Thiol protease</keyword>
<name>A0A2S6CK21_9PEZI</name>
<evidence type="ECO:0000256" key="6">
    <source>
        <dbReference type="PROSITE-ProRule" id="PRU00239"/>
    </source>
</evidence>
<organism evidence="9 10">
    <name type="scientific">Cercospora berteroae</name>
    <dbReference type="NCBI Taxonomy" id="357750"/>
    <lineage>
        <taxon>Eukaryota</taxon>
        <taxon>Fungi</taxon>
        <taxon>Dikarya</taxon>
        <taxon>Ascomycota</taxon>
        <taxon>Pezizomycotina</taxon>
        <taxon>Dothideomycetes</taxon>
        <taxon>Dothideomycetidae</taxon>
        <taxon>Mycosphaerellales</taxon>
        <taxon>Mycosphaerellaceae</taxon>
        <taxon>Cercospora</taxon>
    </lineage>
</organism>
<feature type="region of interest" description="Disordered" evidence="7">
    <location>
        <begin position="75"/>
        <end position="105"/>
    </location>
</feature>
<dbReference type="SMART" id="SM00230">
    <property type="entry name" value="CysPc"/>
    <property type="match status" value="1"/>
</dbReference>
<dbReference type="InterPro" id="IPR001300">
    <property type="entry name" value="Peptidase_C2_calpain_cat"/>
</dbReference>
<evidence type="ECO:0000256" key="5">
    <source>
        <dbReference type="PIRSR" id="PIRSR622684-1"/>
    </source>
</evidence>